<dbReference type="InterPro" id="IPR040079">
    <property type="entry name" value="Glutathione_S-Trfase"/>
</dbReference>
<evidence type="ECO:0000256" key="3">
    <source>
        <dbReference type="SAM" id="SignalP"/>
    </source>
</evidence>
<evidence type="ECO:0000256" key="2">
    <source>
        <dbReference type="RuleBase" id="RU003494"/>
    </source>
</evidence>
<gene>
    <name evidence="6" type="ORF">TrLO_g13666</name>
</gene>
<dbReference type="AlphaFoldDB" id="A0A9W6ZUZ7"/>
<dbReference type="Proteomes" id="UP001165122">
    <property type="component" value="Unassembled WGS sequence"/>
</dbReference>
<dbReference type="SFLD" id="SFLDS00019">
    <property type="entry name" value="Glutathione_Transferase_(cytos"/>
    <property type="match status" value="1"/>
</dbReference>
<dbReference type="InterPro" id="IPR010987">
    <property type="entry name" value="Glutathione-S-Trfase_C-like"/>
</dbReference>
<protein>
    <recommendedName>
        <fullName evidence="8">Glutathione S-transferase</fullName>
    </recommendedName>
</protein>
<sequence>MLLFTILLLGLSILQPTGALVPAGSLKLYGSQGSRSPLVNWYLEEINAPYTLLPPRPNPHPFNQVPVLEDGSSIIFESGAILLHIATKYDEKYEPSQSSWVVWANTCLDPICFKENERGQVLGTSLDQPNRRIDVLEQLLSDNDYIVNNEFSVADCAVASYLNYVPLFNPDANLKNIPNIVKYMQRCASRPKFESAFGENHKQLVLSKCEDYLSGGTKDKKIFGIF</sequence>
<keyword evidence="3" id="KW-0732">Signal</keyword>
<dbReference type="Gene3D" id="3.40.30.10">
    <property type="entry name" value="Glutaredoxin"/>
    <property type="match status" value="1"/>
</dbReference>
<dbReference type="InterPro" id="IPR036249">
    <property type="entry name" value="Thioredoxin-like_sf"/>
</dbReference>
<dbReference type="Gene3D" id="1.20.1050.10">
    <property type="match status" value="1"/>
</dbReference>
<dbReference type="EMBL" id="BRXW01000504">
    <property type="protein sequence ID" value="GMH61004.1"/>
    <property type="molecule type" value="Genomic_DNA"/>
</dbReference>
<comment type="similarity">
    <text evidence="1 2">Belongs to the GST superfamily.</text>
</comment>
<evidence type="ECO:0000256" key="1">
    <source>
        <dbReference type="ARBA" id="ARBA00007409"/>
    </source>
</evidence>
<dbReference type="SUPFAM" id="SSF47616">
    <property type="entry name" value="GST C-terminal domain-like"/>
    <property type="match status" value="1"/>
</dbReference>
<evidence type="ECO:0008006" key="8">
    <source>
        <dbReference type="Google" id="ProtNLM"/>
    </source>
</evidence>
<dbReference type="PANTHER" id="PTHR44051:SF8">
    <property type="entry name" value="GLUTATHIONE S-TRANSFERASE GSTA"/>
    <property type="match status" value="1"/>
</dbReference>
<feature type="domain" description="GST N-terminal" evidence="4">
    <location>
        <begin position="1"/>
        <end position="93"/>
    </location>
</feature>
<comment type="caution">
    <text evidence="6">The sequence shown here is derived from an EMBL/GenBank/DDBJ whole genome shotgun (WGS) entry which is preliminary data.</text>
</comment>
<dbReference type="InterPro" id="IPR004045">
    <property type="entry name" value="Glutathione_S-Trfase_N"/>
</dbReference>
<dbReference type="PROSITE" id="PS50405">
    <property type="entry name" value="GST_CTER"/>
    <property type="match status" value="1"/>
</dbReference>
<dbReference type="InterPro" id="IPR036282">
    <property type="entry name" value="Glutathione-S-Trfase_C_sf"/>
</dbReference>
<evidence type="ECO:0000313" key="6">
    <source>
        <dbReference type="EMBL" id="GMH61004.1"/>
    </source>
</evidence>
<dbReference type="PROSITE" id="PS50404">
    <property type="entry name" value="GST_NTER"/>
    <property type="match status" value="1"/>
</dbReference>
<dbReference type="Pfam" id="PF00043">
    <property type="entry name" value="GST_C"/>
    <property type="match status" value="1"/>
</dbReference>
<dbReference type="CDD" id="cd03046">
    <property type="entry name" value="GST_N_GTT1_like"/>
    <property type="match status" value="1"/>
</dbReference>
<evidence type="ECO:0000259" key="5">
    <source>
        <dbReference type="PROSITE" id="PS50405"/>
    </source>
</evidence>
<feature type="signal peptide" evidence="3">
    <location>
        <begin position="1"/>
        <end position="19"/>
    </location>
</feature>
<accession>A0A9W6ZUZ7</accession>
<evidence type="ECO:0000259" key="4">
    <source>
        <dbReference type="PROSITE" id="PS50404"/>
    </source>
</evidence>
<dbReference type="SUPFAM" id="SSF52833">
    <property type="entry name" value="Thioredoxin-like"/>
    <property type="match status" value="1"/>
</dbReference>
<reference evidence="7" key="1">
    <citation type="journal article" date="2023" name="Commun. Biol.">
        <title>Genome analysis of Parmales, the sister group of diatoms, reveals the evolutionary specialization of diatoms from phago-mixotrophs to photoautotrophs.</title>
        <authorList>
            <person name="Ban H."/>
            <person name="Sato S."/>
            <person name="Yoshikawa S."/>
            <person name="Yamada K."/>
            <person name="Nakamura Y."/>
            <person name="Ichinomiya M."/>
            <person name="Sato N."/>
            <person name="Blanc-Mathieu R."/>
            <person name="Endo H."/>
            <person name="Kuwata A."/>
            <person name="Ogata H."/>
        </authorList>
    </citation>
    <scope>NUCLEOTIDE SEQUENCE [LARGE SCALE GENOMIC DNA]</scope>
    <source>
        <strain evidence="7">NIES 3700</strain>
    </source>
</reference>
<evidence type="ECO:0000313" key="7">
    <source>
        <dbReference type="Proteomes" id="UP001165122"/>
    </source>
</evidence>
<feature type="domain" description="GST C-terminal" evidence="5">
    <location>
        <begin position="90"/>
        <end position="206"/>
    </location>
</feature>
<proteinExistence type="inferred from homology"/>
<organism evidence="6 7">
    <name type="scientific">Triparma laevis f. longispina</name>
    <dbReference type="NCBI Taxonomy" id="1714387"/>
    <lineage>
        <taxon>Eukaryota</taxon>
        <taxon>Sar</taxon>
        <taxon>Stramenopiles</taxon>
        <taxon>Ochrophyta</taxon>
        <taxon>Bolidophyceae</taxon>
        <taxon>Parmales</taxon>
        <taxon>Triparmaceae</taxon>
        <taxon>Triparma</taxon>
    </lineage>
</organism>
<feature type="chain" id="PRO_5040798999" description="Glutathione S-transferase" evidence="3">
    <location>
        <begin position="20"/>
        <end position="226"/>
    </location>
</feature>
<name>A0A9W6ZUZ7_9STRA</name>
<dbReference type="Pfam" id="PF02798">
    <property type="entry name" value="GST_N"/>
    <property type="match status" value="1"/>
</dbReference>
<dbReference type="OrthoDB" id="422574at2759"/>
<keyword evidence="7" id="KW-1185">Reference proteome</keyword>
<dbReference type="PANTHER" id="PTHR44051">
    <property type="entry name" value="GLUTATHIONE S-TRANSFERASE-RELATED"/>
    <property type="match status" value="1"/>
</dbReference>
<dbReference type="InterPro" id="IPR004046">
    <property type="entry name" value="GST_C"/>
</dbReference>